<dbReference type="Gene3D" id="3.60.20.40">
    <property type="match status" value="1"/>
</dbReference>
<reference evidence="1 2" key="1">
    <citation type="submission" date="2023-07" db="EMBL/GenBank/DDBJ databases">
        <title>Genomic Encyclopedia of Type Strains, Phase IV (KMG-IV): sequencing the most valuable type-strain genomes for metagenomic binning, comparative biology and taxonomic classification.</title>
        <authorList>
            <person name="Goeker M."/>
        </authorList>
    </citation>
    <scope>NUCLEOTIDE SEQUENCE [LARGE SCALE GENOMIC DNA]</scope>
    <source>
        <strain evidence="1 2">B1-1</strain>
    </source>
</reference>
<evidence type="ECO:0000313" key="1">
    <source>
        <dbReference type="EMBL" id="MDQ0517483.1"/>
    </source>
</evidence>
<dbReference type="InterPro" id="IPR029055">
    <property type="entry name" value="Ntn_hydrolases_N"/>
</dbReference>
<dbReference type="PANTHER" id="PTHR43881">
    <property type="entry name" value="GAMMA-GLUTAMYLTRANSPEPTIDASE (AFU_ORTHOLOGUE AFUA_4G13580)"/>
    <property type="match status" value="1"/>
</dbReference>
<dbReference type="RefSeq" id="WP_370877425.1">
    <property type="nucleotide sequence ID" value="NZ_JAPKNF010000002.1"/>
</dbReference>
<comment type="caution">
    <text evidence="1">The sequence shown here is derived from an EMBL/GenBank/DDBJ whole genome shotgun (WGS) entry which is preliminary data.</text>
</comment>
<dbReference type="Gene3D" id="1.10.246.130">
    <property type="match status" value="1"/>
</dbReference>
<dbReference type="PANTHER" id="PTHR43881:SF5">
    <property type="entry name" value="GAMMA-GLUTAMYLTRANSPEPTIDASE"/>
    <property type="match status" value="1"/>
</dbReference>
<protein>
    <submittedName>
        <fullName evidence="1">Gamma-glutamyltranspeptidase/glutathione hydrolase</fullName>
        <ecNumber evidence="1">2.3.2.2</ecNumber>
        <ecNumber evidence="1">3.4.19.13</ecNumber>
    </submittedName>
</protein>
<dbReference type="EMBL" id="JAUSWJ010000001">
    <property type="protein sequence ID" value="MDQ0517483.1"/>
    <property type="molecule type" value="Genomic_DNA"/>
</dbReference>
<dbReference type="InterPro" id="IPR052896">
    <property type="entry name" value="GGT-like_enzyme"/>
</dbReference>
<dbReference type="Pfam" id="PF01019">
    <property type="entry name" value="G_glu_transpept"/>
    <property type="match status" value="1"/>
</dbReference>
<organism evidence="1 2">
    <name type="scientific">Kaistia geumhonensis</name>
    <dbReference type="NCBI Taxonomy" id="410839"/>
    <lineage>
        <taxon>Bacteria</taxon>
        <taxon>Pseudomonadati</taxon>
        <taxon>Pseudomonadota</taxon>
        <taxon>Alphaproteobacteria</taxon>
        <taxon>Hyphomicrobiales</taxon>
        <taxon>Kaistiaceae</taxon>
        <taxon>Kaistia</taxon>
    </lineage>
</organism>
<dbReference type="EC" id="3.4.19.13" evidence="1"/>
<evidence type="ECO:0000313" key="2">
    <source>
        <dbReference type="Proteomes" id="UP001223743"/>
    </source>
</evidence>
<gene>
    <name evidence="1" type="ORF">QO015_003096</name>
</gene>
<name>A0ABU0M9N3_9HYPH</name>
<accession>A0ABU0M9N3</accession>
<dbReference type="Proteomes" id="UP001223743">
    <property type="component" value="Unassembled WGS sequence"/>
</dbReference>
<sequence length="529" mass="56342">MVETVVGEKGMVVAPHAAAAETGAEILRAGGNAIEAMIGMAATIAVVYPHMNAIGGDGFWLIREPGKEPRYIEACGAAGAGASIRAYRDKGHERMPVRGADAAITVAGAVSGWHLAHELSKSLGGAQHPKTLLADAVAHAKNGIAVTRSQARLTALHHDALAAAPGFADVFLPEGKPPAIGDTIHQPRLADTLDQLAHAGFMDFYRGDVGKALADDLERIGSPVTREDLVRHEARFRAPLSVTLSDATVYNAPPPTQGLASLLILGIFERLGVKRGESFEHLHGLVEATKRAFLLRDKHVTDPVFAGDVSIHLSERVLAREAAAIDMRHAAPWPQVAEKGDTVWMGAVDGDGLAVSYIQSIFFEFGSGCVLPATGVTWQNRGASFHLDPAARNPLEPGRKPFHTLNPALARFKDGRVMPYGTMGGEGQPQTQAAVFTRHALFGMDPAEAIAAPRWLLGRTWGSDHLHLRLENRFDPDLVLALERAGHELEVIDEAYSDTMGHAGAIVRRRDGRSIGATDPRSDGAAIAA</sequence>
<dbReference type="PRINTS" id="PR01210">
    <property type="entry name" value="GGTRANSPTASE"/>
</dbReference>
<keyword evidence="1" id="KW-0012">Acyltransferase</keyword>
<keyword evidence="1" id="KW-0378">Hydrolase</keyword>
<dbReference type="EC" id="2.3.2.2" evidence="1"/>
<keyword evidence="2" id="KW-1185">Reference proteome</keyword>
<dbReference type="InterPro" id="IPR043137">
    <property type="entry name" value="GGT_ssub_C"/>
</dbReference>
<keyword evidence="1" id="KW-0808">Transferase</keyword>
<dbReference type="GO" id="GO:0103068">
    <property type="term" value="F:leukotriene C4 gamma-glutamyl transferase activity"/>
    <property type="evidence" value="ECO:0007669"/>
    <property type="project" value="UniProtKB-EC"/>
</dbReference>
<dbReference type="InterPro" id="IPR043138">
    <property type="entry name" value="GGT_lsub"/>
</dbReference>
<proteinExistence type="predicted"/>
<dbReference type="SUPFAM" id="SSF56235">
    <property type="entry name" value="N-terminal nucleophile aminohydrolases (Ntn hydrolases)"/>
    <property type="match status" value="1"/>
</dbReference>
<dbReference type="GO" id="GO:0036374">
    <property type="term" value="F:glutathione hydrolase activity"/>
    <property type="evidence" value="ECO:0007669"/>
    <property type="project" value="UniProtKB-EC"/>
</dbReference>